<dbReference type="Proteomes" id="UP001501752">
    <property type="component" value="Unassembled WGS sequence"/>
</dbReference>
<protein>
    <recommendedName>
        <fullName evidence="3">2-hydroxy-acid oxidase</fullName>
    </recommendedName>
</protein>
<dbReference type="SUPFAM" id="SSF53901">
    <property type="entry name" value="Thiolase-like"/>
    <property type="match status" value="1"/>
</dbReference>
<keyword evidence="2" id="KW-1185">Reference proteome</keyword>
<reference evidence="2" key="1">
    <citation type="journal article" date="2019" name="Int. J. Syst. Evol. Microbiol.">
        <title>The Global Catalogue of Microorganisms (GCM) 10K type strain sequencing project: providing services to taxonomists for standard genome sequencing and annotation.</title>
        <authorList>
            <consortium name="The Broad Institute Genomics Platform"/>
            <consortium name="The Broad Institute Genome Sequencing Center for Infectious Disease"/>
            <person name="Wu L."/>
            <person name="Ma J."/>
        </authorList>
    </citation>
    <scope>NUCLEOTIDE SEQUENCE [LARGE SCALE GENOMIC DNA]</scope>
    <source>
        <strain evidence="2">JCM 13006</strain>
    </source>
</reference>
<evidence type="ECO:0008006" key="3">
    <source>
        <dbReference type="Google" id="ProtNLM"/>
    </source>
</evidence>
<proteinExistence type="predicted"/>
<sequence length="278" mass="29068">MRVSGPLPPQPAAAPLRLAAAASADFTGDSPLARDPDLRVLVSDLARPYGVALDEDALRRGRGQSYGEMAERLLAQLVPDGPDVDLLVLVYAAPDVRPGRAVAVHLAGVCPGRPLAFAVCDQGSAGTFSALRIADAYGRTGGARRALLIALEQSSLHHRPDRPARLPDRHTAAALLFETGGSHRLAAHREHTAVTTADLPAALAALTADLPADTRLHLGPGLTHLPAAATRRALPGTPFTGTWRTLATALPTPYPIALVDHDPDHGRLDLALLTPEAA</sequence>
<dbReference type="InterPro" id="IPR016039">
    <property type="entry name" value="Thiolase-like"/>
</dbReference>
<name>A0ABP9EA77_9ACTN</name>
<dbReference type="EMBL" id="BAABIS010000001">
    <property type="protein sequence ID" value="GAA4873099.1"/>
    <property type="molecule type" value="Genomic_DNA"/>
</dbReference>
<gene>
    <name evidence="1" type="ORF">GCM10023235_60280</name>
</gene>
<dbReference type="Gene3D" id="3.40.47.10">
    <property type="match status" value="1"/>
</dbReference>
<dbReference type="RefSeq" id="WP_345700037.1">
    <property type="nucleotide sequence ID" value="NZ_BAABIS010000001.1"/>
</dbReference>
<evidence type="ECO:0000313" key="1">
    <source>
        <dbReference type="EMBL" id="GAA4873099.1"/>
    </source>
</evidence>
<organism evidence="1 2">
    <name type="scientific">Kitasatospora terrestris</name>
    <dbReference type="NCBI Taxonomy" id="258051"/>
    <lineage>
        <taxon>Bacteria</taxon>
        <taxon>Bacillati</taxon>
        <taxon>Actinomycetota</taxon>
        <taxon>Actinomycetes</taxon>
        <taxon>Kitasatosporales</taxon>
        <taxon>Streptomycetaceae</taxon>
        <taxon>Kitasatospora</taxon>
    </lineage>
</organism>
<accession>A0ABP9EA77</accession>
<evidence type="ECO:0000313" key="2">
    <source>
        <dbReference type="Proteomes" id="UP001501752"/>
    </source>
</evidence>
<comment type="caution">
    <text evidence="1">The sequence shown here is derived from an EMBL/GenBank/DDBJ whole genome shotgun (WGS) entry which is preliminary data.</text>
</comment>